<dbReference type="Gene3D" id="3.30.450.20">
    <property type="entry name" value="PAS domain"/>
    <property type="match status" value="5"/>
</dbReference>
<dbReference type="InterPro" id="IPR000700">
    <property type="entry name" value="PAS-assoc_C"/>
</dbReference>
<dbReference type="InterPro" id="IPR001610">
    <property type="entry name" value="PAC"/>
</dbReference>
<dbReference type="InterPro" id="IPR003607">
    <property type="entry name" value="HD/PDEase_dom"/>
</dbReference>
<dbReference type="CDD" id="cd00077">
    <property type="entry name" value="HDc"/>
    <property type="match status" value="1"/>
</dbReference>
<dbReference type="PROSITE" id="PS51832">
    <property type="entry name" value="HD_GYP"/>
    <property type="match status" value="1"/>
</dbReference>
<evidence type="ECO:0000259" key="2">
    <source>
        <dbReference type="PROSITE" id="PS50113"/>
    </source>
</evidence>
<dbReference type="PROSITE" id="PS50112">
    <property type="entry name" value="PAS"/>
    <property type="match status" value="5"/>
</dbReference>
<dbReference type="OrthoDB" id="9798833at2"/>
<dbReference type="SUPFAM" id="SSF109604">
    <property type="entry name" value="HD-domain/PDEase-like"/>
    <property type="match status" value="1"/>
</dbReference>
<feature type="domain" description="HD-GYP" evidence="3">
    <location>
        <begin position="809"/>
        <end position="994"/>
    </location>
</feature>
<feature type="domain" description="PAC" evidence="2">
    <location>
        <begin position="577"/>
        <end position="629"/>
    </location>
</feature>
<gene>
    <name evidence="4" type="ORF">DKM44_12905</name>
</gene>
<dbReference type="AlphaFoldDB" id="A0A2Z3JL69"/>
<dbReference type="PANTHER" id="PTHR45228">
    <property type="entry name" value="CYCLIC DI-GMP PHOSPHODIESTERASE TM_0186-RELATED"/>
    <property type="match status" value="1"/>
</dbReference>
<dbReference type="InterPro" id="IPR035965">
    <property type="entry name" value="PAS-like_dom_sf"/>
</dbReference>
<sequence>MEELPGALPSSQLLQQAFDHSVVGTVITDALQDDLPIVYVNPAFGRLTGYAAAEILGRNCRFLQGGDVRQPGVQAIRQAISQGQGVTVTLRNYRKDGTRFYNEVTLNPLHDETGRVTHYVGYQHDVTAREEAALQVARAHRLLYSTLERITDGFISLDRDLNVTYVNAAAARIPGMRPADLLGRNLIGTVSELADSAVVQALRDARESGKPLSVVGHLFGKWLDITTYPSEDGTSVLFKDITEHHQTQERLRSSEERFTKIFQAAPIAIIVSRVSDHHYIDANPEFFRQSGYTREEIIERSPVDLNIWADPLELEEIGRLLEQQGEVHNCEARFRLKSGSIADAVISIVPVQLGEEACWVTLVRDITTDKQARQQLEASEAQFRRVAAELQHTLDLSLDLIATVDANKCFLKVNAASQPILGYTPEELAGRPYLDFVHPDDWARTILEDLSITSGQSATAFQNRYIRKDGTVAWLEWASVMPPGDPLMYCVARDVTARRAAEEDQAFLASIVQTSRDAVLGVRLDGTIRAWNAGAERLYGYTAAEALGQTMTLIVPEELHAEEAEMLGRAGRGEWPSPFESVRVAKDGRRIPVFVSVSPILDVAGQVIGVSKIAQDISERQAAQVQIQTLNRDLQQQLRHLTGLREIDQMITSSQDLSLILARILDHVEQQLGANAATVLLLDPHTLNLEYAGTRGFAKSLQGSTLRLGTGLAGEVALNRQPLSLPDLSVASISPTWWEHLHQEGLMAYYGAPLMANGKVLGVLEVMHREPFDPSAVWLEMFGMLTGQAAIAIDNARLFRDLGQRNLELRLAYDETIEGWARALDLRDKETEGHSRRVTEMTVRLCRELGLSSEQLVDVRRGALLHDIGKMGIPDAVLLKPGKLTDEEWGLMKRHPDYAVNLLSPIRFLRTALDIPQYHHEKWDGSGYPLGLKGEAIPLTARAFAVVDVYDALTSDRPYRQGWSKARATEHIQHSAGTHFDPLVVEAFMQMLGS</sequence>
<dbReference type="EMBL" id="CP029494">
    <property type="protein sequence ID" value="AWN24020.1"/>
    <property type="molecule type" value="Genomic_DNA"/>
</dbReference>
<dbReference type="InterPro" id="IPR052020">
    <property type="entry name" value="Cyclic_di-GMP/3'3'-cGAMP_PDE"/>
</dbReference>
<feature type="domain" description="PAS" evidence="1">
    <location>
        <begin position="504"/>
        <end position="567"/>
    </location>
</feature>
<dbReference type="Proteomes" id="UP000245368">
    <property type="component" value="Chromosome"/>
</dbReference>
<evidence type="ECO:0008006" key="6">
    <source>
        <dbReference type="Google" id="ProtNLM"/>
    </source>
</evidence>
<feature type="domain" description="PAS" evidence="1">
    <location>
        <begin position="139"/>
        <end position="209"/>
    </location>
</feature>
<dbReference type="SMART" id="SM00065">
    <property type="entry name" value="GAF"/>
    <property type="match status" value="1"/>
</dbReference>
<dbReference type="InterPro" id="IPR000014">
    <property type="entry name" value="PAS"/>
</dbReference>
<proteinExistence type="predicted"/>
<protein>
    <recommendedName>
        <fullName evidence="6">Histidine kinase</fullName>
    </recommendedName>
</protein>
<evidence type="ECO:0000313" key="5">
    <source>
        <dbReference type="Proteomes" id="UP000245368"/>
    </source>
</evidence>
<dbReference type="GO" id="GO:0006355">
    <property type="term" value="P:regulation of DNA-templated transcription"/>
    <property type="evidence" value="ECO:0007669"/>
    <property type="project" value="InterPro"/>
</dbReference>
<name>A0A2Z3JL69_9DEIO</name>
<evidence type="ECO:0000259" key="3">
    <source>
        <dbReference type="PROSITE" id="PS51832"/>
    </source>
</evidence>
<dbReference type="InterPro" id="IPR029016">
    <property type="entry name" value="GAF-like_dom_sf"/>
</dbReference>
<dbReference type="Gene3D" id="1.10.3210.10">
    <property type="entry name" value="Hypothetical protein af1432"/>
    <property type="match status" value="1"/>
</dbReference>
<feature type="domain" description="PAC" evidence="2">
    <location>
        <begin position="86"/>
        <end position="138"/>
    </location>
</feature>
<reference evidence="4 5" key="1">
    <citation type="submission" date="2018-05" db="EMBL/GenBank/DDBJ databases">
        <title>Complete Genome Sequence of Deinococcus sp. strain 17bor-2.</title>
        <authorList>
            <person name="Srinivasan S."/>
        </authorList>
    </citation>
    <scope>NUCLEOTIDE SEQUENCE [LARGE SCALE GENOMIC DNA]</scope>
    <source>
        <strain evidence="4 5">17bor-2</strain>
    </source>
</reference>
<keyword evidence="5" id="KW-1185">Reference proteome</keyword>
<dbReference type="Pfam" id="PF08448">
    <property type="entry name" value="PAS_4"/>
    <property type="match status" value="1"/>
</dbReference>
<dbReference type="InterPro" id="IPR003018">
    <property type="entry name" value="GAF"/>
</dbReference>
<evidence type="ECO:0000313" key="4">
    <source>
        <dbReference type="EMBL" id="AWN24020.1"/>
    </source>
</evidence>
<dbReference type="InterPro" id="IPR013655">
    <property type="entry name" value="PAS_fold_3"/>
</dbReference>
<dbReference type="CDD" id="cd00130">
    <property type="entry name" value="PAS"/>
    <property type="match status" value="5"/>
</dbReference>
<dbReference type="RefSeq" id="WP_109827748.1">
    <property type="nucleotide sequence ID" value="NZ_CP029494.1"/>
</dbReference>
<feature type="domain" description="PAS" evidence="1">
    <location>
        <begin position="10"/>
        <end position="59"/>
    </location>
</feature>
<dbReference type="Gene3D" id="3.30.450.40">
    <property type="match status" value="1"/>
</dbReference>
<evidence type="ECO:0000259" key="1">
    <source>
        <dbReference type="PROSITE" id="PS50112"/>
    </source>
</evidence>
<dbReference type="SMART" id="SM00471">
    <property type="entry name" value="HDc"/>
    <property type="match status" value="1"/>
</dbReference>
<dbReference type="InterPro" id="IPR013656">
    <property type="entry name" value="PAS_4"/>
</dbReference>
<dbReference type="Pfam" id="PF08447">
    <property type="entry name" value="PAS_3"/>
    <property type="match status" value="1"/>
</dbReference>
<dbReference type="InterPro" id="IPR037522">
    <property type="entry name" value="HD_GYP_dom"/>
</dbReference>
<dbReference type="SMART" id="SM00086">
    <property type="entry name" value="PAC"/>
    <property type="match status" value="4"/>
</dbReference>
<feature type="domain" description="PAS" evidence="1">
    <location>
        <begin position="386"/>
        <end position="441"/>
    </location>
</feature>
<dbReference type="SUPFAM" id="SSF55785">
    <property type="entry name" value="PYP-like sensor domain (PAS domain)"/>
    <property type="match status" value="5"/>
</dbReference>
<dbReference type="InterPro" id="IPR013767">
    <property type="entry name" value="PAS_fold"/>
</dbReference>
<dbReference type="NCBIfam" id="TIGR00229">
    <property type="entry name" value="sensory_box"/>
    <property type="match status" value="5"/>
</dbReference>
<dbReference type="Pfam" id="PF13487">
    <property type="entry name" value="HD_5"/>
    <property type="match status" value="1"/>
</dbReference>
<feature type="domain" description="PAS" evidence="1">
    <location>
        <begin position="254"/>
        <end position="303"/>
    </location>
</feature>
<dbReference type="SUPFAM" id="SSF55781">
    <property type="entry name" value="GAF domain-like"/>
    <property type="match status" value="1"/>
</dbReference>
<dbReference type="KEGG" id="dez:DKM44_12905"/>
<dbReference type="Pfam" id="PF13426">
    <property type="entry name" value="PAS_9"/>
    <property type="match status" value="1"/>
</dbReference>
<dbReference type="PANTHER" id="PTHR45228:SF1">
    <property type="entry name" value="CYCLIC DI-GMP PHOSPHODIESTERASE TM_0186"/>
    <property type="match status" value="1"/>
</dbReference>
<accession>A0A2Z3JL69</accession>
<dbReference type="SMART" id="SM00091">
    <property type="entry name" value="PAS"/>
    <property type="match status" value="5"/>
</dbReference>
<dbReference type="PROSITE" id="PS50113">
    <property type="entry name" value="PAC"/>
    <property type="match status" value="2"/>
</dbReference>
<dbReference type="Pfam" id="PF00989">
    <property type="entry name" value="PAS"/>
    <property type="match status" value="2"/>
</dbReference>
<organism evidence="4 5">
    <name type="scientific">Deinococcus irradiatisoli</name>
    <dbReference type="NCBI Taxonomy" id="2202254"/>
    <lineage>
        <taxon>Bacteria</taxon>
        <taxon>Thermotogati</taxon>
        <taxon>Deinococcota</taxon>
        <taxon>Deinococci</taxon>
        <taxon>Deinococcales</taxon>
        <taxon>Deinococcaceae</taxon>
        <taxon>Deinococcus</taxon>
    </lineage>
</organism>
<dbReference type="Pfam" id="PF01590">
    <property type="entry name" value="GAF"/>
    <property type="match status" value="1"/>
</dbReference>